<feature type="region of interest" description="Disordered" evidence="2">
    <location>
        <begin position="31"/>
        <end position="84"/>
    </location>
</feature>
<dbReference type="Gene3D" id="2.40.10.10">
    <property type="entry name" value="Trypsin-like serine proteases"/>
    <property type="match status" value="2"/>
</dbReference>
<feature type="signal peptide" evidence="3">
    <location>
        <begin position="1"/>
        <end position="27"/>
    </location>
</feature>
<proteinExistence type="predicted"/>
<dbReference type="PANTHER" id="PTHR15462">
    <property type="entry name" value="SERINE PROTEASE"/>
    <property type="match status" value="1"/>
</dbReference>
<dbReference type="EMBL" id="JAGGLP010000036">
    <property type="protein sequence ID" value="MBP2055946.1"/>
    <property type="molecule type" value="Genomic_DNA"/>
</dbReference>
<evidence type="ECO:0000313" key="5">
    <source>
        <dbReference type="EMBL" id="MBP2055946.1"/>
    </source>
</evidence>
<feature type="domain" description="Peptidase S1" evidence="4">
    <location>
        <begin position="148"/>
        <end position="319"/>
    </location>
</feature>
<dbReference type="InterPro" id="IPR043504">
    <property type="entry name" value="Peptidase_S1_PA_chymotrypsin"/>
</dbReference>
<dbReference type="InterPro" id="IPR028994">
    <property type="entry name" value="Integrin_alpha_N"/>
</dbReference>
<evidence type="ECO:0000313" key="6">
    <source>
        <dbReference type="Proteomes" id="UP001519309"/>
    </source>
</evidence>
<accession>A0ABS4M8E0</accession>
<keyword evidence="6" id="KW-1185">Reference proteome</keyword>
<feature type="compositionally biased region" description="Low complexity" evidence="2">
    <location>
        <begin position="65"/>
        <end position="74"/>
    </location>
</feature>
<dbReference type="InterPro" id="IPR018114">
    <property type="entry name" value="TRYPSIN_HIS"/>
</dbReference>
<dbReference type="InterPro" id="IPR001254">
    <property type="entry name" value="Trypsin_dom"/>
</dbReference>
<gene>
    <name evidence="5" type="ORF">J2Z21_008963</name>
</gene>
<evidence type="ECO:0000256" key="1">
    <source>
        <dbReference type="ARBA" id="ARBA00022729"/>
    </source>
</evidence>
<dbReference type="InterPro" id="IPR009003">
    <property type="entry name" value="Peptidase_S1_PA"/>
</dbReference>
<dbReference type="Pfam" id="PF00089">
    <property type="entry name" value="Trypsin"/>
    <property type="match status" value="1"/>
</dbReference>
<feature type="region of interest" description="Disordered" evidence="2">
    <location>
        <begin position="360"/>
        <end position="380"/>
    </location>
</feature>
<evidence type="ECO:0000259" key="4">
    <source>
        <dbReference type="Pfam" id="PF00089"/>
    </source>
</evidence>
<dbReference type="SUPFAM" id="SSF69318">
    <property type="entry name" value="Integrin alpha N-terminal domain"/>
    <property type="match status" value="1"/>
</dbReference>
<organism evidence="5 6">
    <name type="scientific">Streptomyces griseochromogenes</name>
    <dbReference type="NCBI Taxonomy" id="68214"/>
    <lineage>
        <taxon>Bacteria</taxon>
        <taxon>Bacillati</taxon>
        <taxon>Actinomycetota</taxon>
        <taxon>Actinomycetes</taxon>
        <taxon>Kitasatosporales</taxon>
        <taxon>Streptomycetaceae</taxon>
        <taxon>Streptomyces</taxon>
    </lineage>
</organism>
<protein>
    <recommendedName>
        <fullName evidence="4">Peptidase S1 domain-containing protein</fullName>
    </recommendedName>
</protein>
<name>A0ABS4M8E0_9ACTN</name>
<dbReference type="PROSITE" id="PS00134">
    <property type="entry name" value="TRYPSIN_HIS"/>
    <property type="match status" value="1"/>
</dbReference>
<dbReference type="RefSeq" id="WP_237281669.1">
    <property type="nucleotide sequence ID" value="NZ_CP016279.1"/>
</dbReference>
<sequence>MSSHSRWITVLALGLCTGIVGDGPAIAATGTPLPSADSAPSTHAKQRLAASVAPTRPAPKAGTRSAGPASSSASPGGGPSLGEEEKFWTADRMDNAVPVDAVPGHSPVAAAPRNRVRNAAPPGTPAPEHFDGHPMVGTFFYDGRPLGGKSTYCTGSVVHTAAQDIVLTAGHCGRGLETAAHRIFVPQYRSGQSAAQQPHGVFPVSRLYIDPRYAANTKDPSSDLDLAFAQVDPNSRGEVEAVTGALTFTPASNYTHQVTVIGYPGSDSVNPKHQAIRCPVTTSRLPGFRQIRMTCKGFYGGVSGGPWIEGYNRTTGTGNVIGNTGGYFGGGDDANDDWVTYAPVYGKDAQDLFADAAAHRTVGPRPPYQPSTDGPALPGSASTWQHAKLLASGDFRHTGHSDMIVVWTDGKVTLYPGDGQGGFGSGQQLLAANGTWTHAETITAGDFTGSSQFDLMVRWSDGEVTLFGDVGSKGLHQAGTRMIGPNDTWKNATQITAGRFGAGQYVTDLMVRWSNGELTLYTNVGAGTFGQKHRLKEPNGTWKNATLLTGGEFSGNQKWDLMVRWSDGELDDYVGTTTSALGTERRLLDANEPWTHGVAMTTGDYTGNGRTDDLVVRRSDGETTMYTDTGVTRLGDEHTLVTPAS</sequence>
<dbReference type="SUPFAM" id="SSF50494">
    <property type="entry name" value="Trypsin-like serine proteases"/>
    <property type="match status" value="1"/>
</dbReference>
<dbReference type="InterPro" id="IPR050966">
    <property type="entry name" value="Glutamyl_endopeptidase"/>
</dbReference>
<feature type="chain" id="PRO_5045795746" description="Peptidase S1 domain-containing protein" evidence="3">
    <location>
        <begin position="28"/>
        <end position="645"/>
    </location>
</feature>
<evidence type="ECO:0000256" key="2">
    <source>
        <dbReference type="SAM" id="MobiDB-lite"/>
    </source>
</evidence>
<dbReference type="PANTHER" id="PTHR15462:SF8">
    <property type="entry name" value="SERINE PROTEASE"/>
    <property type="match status" value="1"/>
</dbReference>
<reference evidence="5 6" key="1">
    <citation type="submission" date="2021-03" db="EMBL/GenBank/DDBJ databases">
        <title>Genomic Encyclopedia of Type Strains, Phase IV (KMG-IV): sequencing the most valuable type-strain genomes for metagenomic binning, comparative biology and taxonomic classification.</title>
        <authorList>
            <person name="Goeker M."/>
        </authorList>
    </citation>
    <scope>NUCLEOTIDE SEQUENCE [LARGE SCALE GENOMIC DNA]</scope>
    <source>
        <strain evidence="5 6">DSM 40499</strain>
    </source>
</reference>
<keyword evidence="1 3" id="KW-0732">Signal</keyword>
<evidence type="ECO:0000256" key="3">
    <source>
        <dbReference type="SAM" id="SignalP"/>
    </source>
</evidence>
<dbReference type="Proteomes" id="UP001519309">
    <property type="component" value="Unassembled WGS sequence"/>
</dbReference>
<comment type="caution">
    <text evidence="5">The sequence shown here is derived from an EMBL/GenBank/DDBJ whole genome shotgun (WGS) entry which is preliminary data.</text>
</comment>